<accession>A0A974SAU5</accession>
<dbReference type="Pfam" id="PF13474">
    <property type="entry name" value="SnoaL_3"/>
    <property type="match status" value="1"/>
</dbReference>
<protein>
    <submittedName>
        <fullName evidence="2">Nuclear transport factor 2 family protein</fullName>
    </submittedName>
</protein>
<dbReference type="Gene3D" id="3.10.450.50">
    <property type="match status" value="1"/>
</dbReference>
<organism evidence="2">
    <name type="scientific">Phenylobacterium glaciei</name>
    <dbReference type="NCBI Taxonomy" id="2803784"/>
    <lineage>
        <taxon>Bacteria</taxon>
        <taxon>Pseudomonadati</taxon>
        <taxon>Pseudomonadota</taxon>
        <taxon>Alphaproteobacteria</taxon>
        <taxon>Caulobacterales</taxon>
        <taxon>Caulobacteraceae</taxon>
        <taxon>Phenylobacterium</taxon>
    </lineage>
</organism>
<feature type="domain" description="SnoaL-like" evidence="1">
    <location>
        <begin position="32"/>
        <end position="146"/>
    </location>
</feature>
<reference evidence="2" key="1">
    <citation type="submission" date="2021-01" db="EMBL/GenBank/DDBJ databases">
        <title>Genome sequence of Phenylobacterium sp. 20VBR1 isolated from a valley glaceir, Ny-Alesund, Svalbard.</title>
        <authorList>
            <person name="Thomas F.A."/>
            <person name="Krishnan K.P."/>
            <person name="Sinha R.K."/>
        </authorList>
    </citation>
    <scope>NUCLEOTIDE SEQUENCE</scope>
    <source>
        <strain evidence="2">20VBR1</strain>
    </source>
</reference>
<evidence type="ECO:0000313" key="2">
    <source>
        <dbReference type="EMBL" id="QQZ51062.1"/>
    </source>
</evidence>
<dbReference type="AlphaFoldDB" id="A0A974SAU5"/>
<dbReference type="InterPro" id="IPR032710">
    <property type="entry name" value="NTF2-like_dom_sf"/>
</dbReference>
<dbReference type="InterPro" id="IPR037401">
    <property type="entry name" value="SnoaL-like"/>
</dbReference>
<proteinExistence type="predicted"/>
<dbReference type="EMBL" id="CP068570">
    <property type="protein sequence ID" value="QQZ51062.1"/>
    <property type="molecule type" value="Genomic_DNA"/>
</dbReference>
<gene>
    <name evidence="2" type="ORF">JKL49_07780</name>
</gene>
<evidence type="ECO:0000259" key="1">
    <source>
        <dbReference type="Pfam" id="PF13474"/>
    </source>
</evidence>
<name>A0A974SAU5_9CAUL</name>
<dbReference type="SUPFAM" id="SSF54427">
    <property type="entry name" value="NTF2-like"/>
    <property type="match status" value="1"/>
</dbReference>
<sequence>MIAAGTAAVAHPAGQAKPAALSQPTFDPSAAEVVDAFHAALERGDTTAAAGYLSDALVVFEEGEAERSKAEYAGHHLPADAVFAKAVGSHMTGRSGGVSGDVAWVASEGRTQGRYQERDIDQITTETMVLRRVSGAWKIVHVHWSSRAAKPKP</sequence>